<feature type="domain" description="Glycosyl transferase family 28 C-terminal" evidence="12">
    <location>
        <begin position="192"/>
        <end position="359"/>
    </location>
</feature>
<dbReference type="AlphaFoldDB" id="A0A0R1PIQ9"/>
<comment type="function">
    <text evidence="10">Cell wall formation. Catalyzes the transfer of a GlcNAc subunit on undecaprenyl-pyrophosphoryl-MurNAc-pentapeptide (lipid intermediate I) to form undecaprenyl-pyrophosphoryl-MurNAc-(pentapeptide)GlcNAc (lipid intermediate II).</text>
</comment>
<dbReference type="EMBL" id="AZES01000017">
    <property type="protein sequence ID" value="KRL32205.1"/>
    <property type="molecule type" value="Genomic_DNA"/>
</dbReference>
<comment type="caution">
    <text evidence="10">Lacks conserved residue(s) required for the propagation of feature annotation.</text>
</comment>
<keyword evidence="1 10" id="KW-1003">Cell membrane</keyword>
<dbReference type="SUPFAM" id="SSF53756">
    <property type="entry name" value="UDP-Glycosyltransferase/glycogen phosphorylase"/>
    <property type="match status" value="1"/>
</dbReference>
<keyword evidence="5 10" id="KW-0133">Cell shape</keyword>
<feature type="binding site" evidence="10">
    <location>
        <position position="255"/>
    </location>
    <ligand>
        <name>UDP-N-acetyl-alpha-D-glucosamine</name>
        <dbReference type="ChEBI" id="CHEBI:57705"/>
    </ligand>
</feature>
<comment type="pathway">
    <text evidence="10">Cell wall biogenesis; peptidoglycan biosynthesis.</text>
</comment>
<dbReference type="GO" id="GO:0005975">
    <property type="term" value="P:carbohydrate metabolic process"/>
    <property type="evidence" value="ECO:0007669"/>
    <property type="project" value="InterPro"/>
</dbReference>
<evidence type="ECO:0000256" key="9">
    <source>
        <dbReference type="ARBA" id="ARBA00023316"/>
    </source>
</evidence>
<dbReference type="HAMAP" id="MF_00033">
    <property type="entry name" value="MurG"/>
    <property type="match status" value="1"/>
</dbReference>
<name>A0A0R1PIQ9_9LACO</name>
<evidence type="ECO:0000256" key="8">
    <source>
        <dbReference type="ARBA" id="ARBA00023306"/>
    </source>
</evidence>
<dbReference type="PANTHER" id="PTHR21015:SF22">
    <property type="entry name" value="GLYCOSYLTRANSFERASE"/>
    <property type="match status" value="1"/>
</dbReference>
<comment type="caution">
    <text evidence="13">The sequence shown here is derived from an EMBL/GenBank/DDBJ whole genome shotgun (WGS) entry which is preliminary data.</text>
</comment>
<reference evidence="13 14" key="1">
    <citation type="journal article" date="2015" name="Genome Announc.">
        <title>Expanding the biotechnology potential of lactobacilli through comparative genomics of 213 strains and associated genera.</title>
        <authorList>
            <person name="Sun Z."/>
            <person name="Harris H.M."/>
            <person name="McCann A."/>
            <person name="Guo C."/>
            <person name="Argimon S."/>
            <person name="Zhang W."/>
            <person name="Yang X."/>
            <person name="Jeffery I.B."/>
            <person name="Cooney J.C."/>
            <person name="Kagawa T.F."/>
            <person name="Liu W."/>
            <person name="Song Y."/>
            <person name="Salvetti E."/>
            <person name="Wrobel A."/>
            <person name="Rasinkangas P."/>
            <person name="Parkhill J."/>
            <person name="Rea M.C."/>
            <person name="O'Sullivan O."/>
            <person name="Ritari J."/>
            <person name="Douillard F.P."/>
            <person name="Paul Ross R."/>
            <person name="Yang R."/>
            <person name="Briner A.E."/>
            <person name="Felis G.E."/>
            <person name="de Vos W.M."/>
            <person name="Barrangou R."/>
            <person name="Klaenhammer T.R."/>
            <person name="Caufield P.W."/>
            <person name="Cui Y."/>
            <person name="Zhang H."/>
            <person name="O'Toole P.W."/>
        </authorList>
    </citation>
    <scope>NUCLEOTIDE SEQUENCE [LARGE SCALE GENOMIC DNA]</scope>
    <source>
        <strain evidence="13 14">DSM 13238</strain>
    </source>
</reference>
<sequence length="369" mass="40492">MTKMRIIVSGGGTGGHIYPAMALIKRLKERDMIEDVLYVGTEKGLESKIVKNAGIDFKTIEIRGFKRKLTLENVKVVELFLSSIRKSKKIIKEFKPDIVVGTGGYVSSAIVYAAHTMHIPTVIHEQNTIAGVTNKFLAHFVDKIAIAFPDAVDQFSEKKKLVFAGNPRAQEVVNIQKNDRLKEFNLADDKPTVMIFGGSRGAKPINLAAIAAMDKFAAANYQVLFVTGRVHYDNVVEKIDSKYLMSANISVLPYIDNMPEILPDINLIVGRSGATSIAEITALGIPAIFIPSPYVTHDHQTKNALSVSNVGAAKLIPESDLTPESLFQEINEIMSSKSIQEKMSDKSKKIGVPDAADRLIKVLTDLVNK</sequence>
<dbReference type="GO" id="GO:0008360">
    <property type="term" value="P:regulation of cell shape"/>
    <property type="evidence" value="ECO:0007669"/>
    <property type="project" value="UniProtKB-KW"/>
</dbReference>
<evidence type="ECO:0000256" key="6">
    <source>
        <dbReference type="ARBA" id="ARBA00022984"/>
    </source>
</evidence>
<dbReference type="GO" id="GO:0051301">
    <property type="term" value="P:cell division"/>
    <property type="evidence" value="ECO:0007669"/>
    <property type="project" value="UniProtKB-KW"/>
</dbReference>
<evidence type="ECO:0000256" key="2">
    <source>
        <dbReference type="ARBA" id="ARBA00022618"/>
    </source>
</evidence>
<dbReference type="InterPro" id="IPR007235">
    <property type="entry name" value="Glyco_trans_28_C"/>
</dbReference>
<evidence type="ECO:0000259" key="12">
    <source>
        <dbReference type="Pfam" id="PF04101"/>
    </source>
</evidence>
<dbReference type="EC" id="2.4.1.227" evidence="10"/>
<dbReference type="GO" id="GO:0005886">
    <property type="term" value="C:plasma membrane"/>
    <property type="evidence" value="ECO:0007669"/>
    <property type="project" value="UniProtKB-SubCell"/>
</dbReference>
<evidence type="ECO:0000256" key="10">
    <source>
        <dbReference type="HAMAP-Rule" id="MF_00033"/>
    </source>
</evidence>
<evidence type="ECO:0000313" key="14">
    <source>
        <dbReference type="Proteomes" id="UP000051908"/>
    </source>
</evidence>
<comment type="subcellular location">
    <subcellularLocation>
        <location evidence="10">Cell membrane</location>
        <topology evidence="10">Peripheral membrane protein</topology>
        <orientation evidence="10">Cytoplasmic side</orientation>
    </subcellularLocation>
</comment>
<comment type="catalytic activity">
    <reaction evidence="10">
        <text>Mur2Ac(oyl-L-Ala-gamma-D-Glu-L-Lys-D-Ala-D-Ala)-di-trans,octa-cis-undecaprenyl diphosphate + UDP-N-acetyl-alpha-D-glucosamine = beta-D-GlcNAc-(1-&gt;4)-Mur2Ac(oyl-L-Ala-gamma-D-Glu-L-Lys-D-Ala-D-Ala)-di-trans,octa-cis-undecaprenyl diphosphate + UDP + H(+)</text>
        <dbReference type="Rhea" id="RHEA:23192"/>
        <dbReference type="ChEBI" id="CHEBI:15378"/>
        <dbReference type="ChEBI" id="CHEBI:57705"/>
        <dbReference type="ChEBI" id="CHEBI:58223"/>
        <dbReference type="ChEBI" id="CHEBI:60032"/>
        <dbReference type="ChEBI" id="CHEBI:60033"/>
        <dbReference type="EC" id="2.4.1.227"/>
    </reaction>
</comment>
<evidence type="ECO:0000256" key="1">
    <source>
        <dbReference type="ARBA" id="ARBA00022475"/>
    </source>
</evidence>
<keyword evidence="8 10" id="KW-0131">Cell cycle</keyword>
<keyword evidence="6 10" id="KW-0573">Peptidoglycan synthesis</keyword>
<feature type="binding site" evidence="10">
    <location>
        <position position="127"/>
    </location>
    <ligand>
        <name>UDP-N-acetyl-alpha-D-glucosamine</name>
        <dbReference type="ChEBI" id="CHEBI:57705"/>
    </ligand>
</feature>
<dbReference type="InterPro" id="IPR006009">
    <property type="entry name" value="GlcNAc_MurG"/>
</dbReference>
<dbReference type="InterPro" id="IPR004276">
    <property type="entry name" value="GlycoTrans_28_N"/>
</dbReference>
<keyword evidence="3 10" id="KW-0328">Glycosyltransferase</keyword>
<keyword evidence="4 10" id="KW-0808">Transferase</keyword>
<dbReference type="Pfam" id="PF03033">
    <property type="entry name" value="Glyco_transf_28"/>
    <property type="match status" value="1"/>
</dbReference>
<evidence type="ECO:0000256" key="5">
    <source>
        <dbReference type="ARBA" id="ARBA00022960"/>
    </source>
</evidence>
<dbReference type="CDD" id="cd03785">
    <property type="entry name" value="GT28_MurG"/>
    <property type="match status" value="1"/>
</dbReference>
<keyword evidence="14" id="KW-1185">Reference proteome</keyword>
<evidence type="ECO:0000256" key="3">
    <source>
        <dbReference type="ARBA" id="ARBA00022676"/>
    </source>
</evidence>
<gene>
    <name evidence="10" type="primary">murG</name>
    <name evidence="13" type="ORF">FD33_GL000963</name>
</gene>
<dbReference type="Proteomes" id="UP000051908">
    <property type="component" value="Unassembled WGS sequence"/>
</dbReference>
<accession>A0A0R1PIQ9</accession>
<feature type="binding site" evidence="10">
    <location>
        <begin position="13"/>
        <end position="15"/>
    </location>
    <ligand>
        <name>UDP-N-acetyl-alpha-D-glucosamine</name>
        <dbReference type="ChEBI" id="CHEBI:57705"/>
    </ligand>
</feature>
<keyword evidence="2 10" id="KW-0132">Cell division</keyword>
<dbReference type="GO" id="GO:0009252">
    <property type="term" value="P:peptidoglycan biosynthetic process"/>
    <property type="evidence" value="ECO:0007669"/>
    <property type="project" value="UniProtKB-UniRule"/>
</dbReference>
<proteinExistence type="inferred from homology"/>
<dbReference type="UniPathway" id="UPA00219"/>
<dbReference type="PANTHER" id="PTHR21015">
    <property type="entry name" value="UDP-N-ACETYLGLUCOSAMINE--N-ACETYLMURAMYL-(PENTAPEPTIDE) PYROPHOSPHORYL-UNDECAPRENOL N-ACETYLGLUCOSAMINE TRANSFERASE 1"/>
    <property type="match status" value="1"/>
</dbReference>
<feature type="binding site" evidence="10">
    <location>
        <position position="300"/>
    </location>
    <ligand>
        <name>UDP-N-acetyl-alpha-D-glucosamine</name>
        <dbReference type="ChEBI" id="CHEBI:57705"/>
    </ligand>
</feature>
<feature type="domain" description="Glycosyltransferase family 28 N-terminal" evidence="11">
    <location>
        <begin position="6"/>
        <end position="146"/>
    </location>
</feature>
<evidence type="ECO:0000313" key="13">
    <source>
        <dbReference type="EMBL" id="KRL32205.1"/>
    </source>
</evidence>
<dbReference type="PATRIC" id="fig|1122151.5.peg.999"/>
<comment type="similarity">
    <text evidence="10">Belongs to the glycosyltransferase 28 family. MurG subfamily.</text>
</comment>
<evidence type="ECO:0000256" key="7">
    <source>
        <dbReference type="ARBA" id="ARBA00023136"/>
    </source>
</evidence>
<dbReference type="Pfam" id="PF04101">
    <property type="entry name" value="Glyco_tran_28_C"/>
    <property type="match status" value="1"/>
</dbReference>
<keyword evidence="7 10" id="KW-0472">Membrane</keyword>
<keyword evidence="9 10" id="KW-0961">Cell wall biogenesis/degradation</keyword>
<evidence type="ECO:0000256" key="4">
    <source>
        <dbReference type="ARBA" id="ARBA00022679"/>
    </source>
</evidence>
<protein>
    <recommendedName>
        <fullName evidence="10">UDP-N-acetylglucosamine--N-acetylmuramyl-(pentapeptide) pyrophosphoryl-undecaprenol N-acetylglucosamine transferase</fullName>
        <ecNumber evidence="10">2.4.1.227</ecNumber>
    </recommendedName>
    <alternativeName>
        <fullName evidence="10">Undecaprenyl-PP-MurNAc-pentapeptide-UDPGlcNAc GlcNAc transferase</fullName>
    </alternativeName>
</protein>
<dbReference type="GO" id="GO:0050511">
    <property type="term" value="F:undecaprenyldiphospho-muramoylpentapeptide beta-N-acetylglucosaminyltransferase activity"/>
    <property type="evidence" value="ECO:0007669"/>
    <property type="project" value="UniProtKB-UniRule"/>
</dbReference>
<feature type="binding site" evidence="10">
    <location>
        <position position="199"/>
    </location>
    <ligand>
        <name>UDP-N-acetyl-alpha-D-glucosamine</name>
        <dbReference type="ChEBI" id="CHEBI:57705"/>
    </ligand>
</feature>
<dbReference type="NCBIfam" id="TIGR01133">
    <property type="entry name" value="murG"/>
    <property type="match status" value="1"/>
</dbReference>
<organism evidence="13 14">
    <name type="scientific">Companilactobacillus paralimentarius DSM 13238 = JCM 10415</name>
    <dbReference type="NCBI Taxonomy" id="1122151"/>
    <lineage>
        <taxon>Bacteria</taxon>
        <taxon>Bacillati</taxon>
        <taxon>Bacillota</taxon>
        <taxon>Bacilli</taxon>
        <taxon>Lactobacillales</taxon>
        <taxon>Lactobacillaceae</taxon>
        <taxon>Companilactobacillus</taxon>
    </lineage>
</organism>
<dbReference type="Gene3D" id="3.40.50.2000">
    <property type="entry name" value="Glycogen Phosphorylase B"/>
    <property type="match status" value="2"/>
</dbReference>
<evidence type="ECO:0000259" key="11">
    <source>
        <dbReference type="Pfam" id="PF03033"/>
    </source>
</evidence>
<dbReference type="GO" id="GO:0071555">
    <property type="term" value="P:cell wall organization"/>
    <property type="evidence" value="ECO:0007669"/>
    <property type="project" value="UniProtKB-KW"/>
</dbReference>